<dbReference type="InterPro" id="IPR035386">
    <property type="entry name" value="Arm-DNA-bind_5"/>
</dbReference>
<dbReference type="Pfam" id="PF13102">
    <property type="entry name" value="Phage_int_SAM_5"/>
    <property type="match status" value="1"/>
</dbReference>
<name>A0A5S3PH86_9FLAO</name>
<dbReference type="InterPro" id="IPR010998">
    <property type="entry name" value="Integrase_recombinase_N"/>
</dbReference>
<evidence type="ECO:0000256" key="1">
    <source>
        <dbReference type="ARBA" id="ARBA00008857"/>
    </source>
</evidence>
<gene>
    <name evidence="5" type="ORF">FEE95_17040</name>
</gene>
<dbReference type="InterPro" id="IPR050090">
    <property type="entry name" value="Tyrosine_recombinase_XerCD"/>
</dbReference>
<feature type="domain" description="Tyr recombinase" evidence="4">
    <location>
        <begin position="209"/>
        <end position="397"/>
    </location>
</feature>
<dbReference type="InterPro" id="IPR002104">
    <property type="entry name" value="Integrase_catalytic"/>
</dbReference>
<evidence type="ECO:0000256" key="2">
    <source>
        <dbReference type="ARBA" id="ARBA00023125"/>
    </source>
</evidence>
<reference evidence="5 6" key="1">
    <citation type="submission" date="2019-05" db="EMBL/GenBank/DDBJ databases">
        <authorList>
            <person name="Zhang J.-Y."/>
            <person name="Feg X."/>
            <person name="Du Z.-J."/>
        </authorList>
    </citation>
    <scope>NUCLEOTIDE SEQUENCE [LARGE SCALE GENOMIC DNA]</scope>
    <source>
        <strain evidence="5 6">RZ26</strain>
    </source>
</reference>
<evidence type="ECO:0000256" key="3">
    <source>
        <dbReference type="ARBA" id="ARBA00023172"/>
    </source>
</evidence>
<dbReference type="GO" id="GO:0003677">
    <property type="term" value="F:DNA binding"/>
    <property type="evidence" value="ECO:0007669"/>
    <property type="project" value="UniProtKB-KW"/>
</dbReference>
<dbReference type="GO" id="GO:0015074">
    <property type="term" value="P:DNA integration"/>
    <property type="evidence" value="ECO:0007669"/>
    <property type="project" value="InterPro"/>
</dbReference>
<dbReference type="Gene3D" id="1.10.443.10">
    <property type="entry name" value="Intergrase catalytic core"/>
    <property type="match status" value="1"/>
</dbReference>
<dbReference type="PROSITE" id="PS51898">
    <property type="entry name" value="TYR_RECOMBINASE"/>
    <property type="match status" value="1"/>
</dbReference>
<comment type="similarity">
    <text evidence="1">Belongs to the 'phage' integrase family.</text>
</comment>
<dbReference type="PANTHER" id="PTHR30349:SF64">
    <property type="entry name" value="PROPHAGE INTEGRASE INTD-RELATED"/>
    <property type="match status" value="1"/>
</dbReference>
<dbReference type="InterPro" id="IPR013762">
    <property type="entry name" value="Integrase-like_cat_sf"/>
</dbReference>
<dbReference type="Gene3D" id="1.10.150.130">
    <property type="match status" value="1"/>
</dbReference>
<dbReference type="GO" id="GO:0006310">
    <property type="term" value="P:DNA recombination"/>
    <property type="evidence" value="ECO:0007669"/>
    <property type="project" value="UniProtKB-KW"/>
</dbReference>
<dbReference type="Pfam" id="PF17293">
    <property type="entry name" value="Arm-DNA-bind_5"/>
    <property type="match status" value="1"/>
</dbReference>
<evidence type="ECO:0000313" key="5">
    <source>
        <dbReference type="EMBL" id="TMM53608.1"/>
    </source>
</evidence>
<protein>
    <submittedName>
        <fullName evidence="5">Recombinase</fullName>
    </submittedName>
</protein>
<dbReference type="RefSeq" id="WP_138659232.1">
    <property type="nucleotide sequence ID" value="NZ_VATY01000004.1"/>
</dbReference>
<evidence type="ECO:0000259" key="4">
    <source>
        <dbReference type="PROSITE" id="PS51898"/>
    </source>
</evidence>
<keyword evidence="6" id="KW-1185">Reference proteome</keyword>
<dbReference type="InterPro" id="IPR025269">
    <property type="entry name" value="SAM-like_dom"/>
</dbReference>
<dbReference type="InterPro" id="IPR011010">
    <property type="entry name" value="DNA_brk_join_enz"/>
</dbReference>
<dbReference type="OrthoDB" id="1068680at2"/>
<dbReference type="Proteomes" id="UP000310314">
    <property type="component" value="Unassembled WGS sequence"/>
</dbReference>
<dbReference type="EMBL" id="VATY01000004">
    <property type="protein sequence ID" value="TMM53608.1"/>
    <property type="molecule type" value="Genomic_DNA"/>
</dbReference>
<keyword evidence="2" id="KW-0238">DNA-binding</keyword>
<proteinExistence type="inferred from homology"/>
<dbReference type="SUPFAM" id="SSF56349">
    <property type="entry name" value="DNA breaking-rejoining enzymes"/>
    <property type="match status" value="1"/>
</dbReference>
<dbReference type="AlphaFoldDB" id="A0A5S3PH86"/>
<comment type="caution">
    <text evidence="5">The sequence shown here is derived from an EMBL/GenBank/DDBJ whole genome shotgun (WGS) entry which is preliminary data.</text>
</comment>
<accession>A0A5S3PH86</accession>
<dbReference type="Pfam" id="PF00589">
    <property type="entry name" value="Phage_integrase"/>
    <property type="match status" value="1"/>
</dbReference>
<organism evidence="5 6">
    <name type="scientific">Maribacter algarum</name>
    <name type="common">ex Zhang et al. 2020</name>
    <dbReference type="NCBI Taxonomy" id="2578118"/>
    <lineage>
        <taxon>Bacteria</taxon>
        <taxon>Pseudomonadati</taxon>
        <taxon>Bacteroidota</taxon>
        <taxon>Flavobacteriia</taxon>
        <taxon>Flavobacteriales</taxon>
        <taxon>Flavobacteriaceae</taxon>
        <taxon>Maribacter</taxon>
    </lineage>
</organism>
<evidence type="ECO:0000313" key="6">
    <source>
        <dbReference type="Proteomes" id="UP000310314"/>
    </source>
</evidence>
<dbReference type="PANTHER" id="PTHR30349">
    <property type="entry name" value="PHAGE INTEGRASE-RELATED"/>
    <property type="match status" value="1"/>
</dbReference>
<keyword evidence="3" id="KW-0233">DNA recombination</keyword>
<sequence>MATVQAVLRNKKNSHDKYPIAIRITKNRRSSFIYTGQYIEKKLWDKVKCKVKRSHPNSAHLNQLILTRVSEVNSKLLESEISKEYKSVQTIKDNIQNKNRHDFYSVAELYLANLRNRKQFHRYDNEKSRIERFLEFTKHQELPFNSITVNLLRRFETHLLHKKGLAFRTVMNYIIPIRTIYNLAIAESIADRNNYPFGRGKYQIKFPDSEKVGLNVEEVQLLENAVGLTEAQQHALNVWLLSFYFAGIRITDIIQLRWSDFSDYRLHYRMSKNDKRVSLRIPIKAKLILNIYRESSNDSEEFVFKELRNTDFNNAKQVRTRIKTTTRNFNRHLKRIAKNVGIDKNLSMHIARHTFGNISGDKIPIQMLHKLYRHSSITTTISYQANFMNDEQDEALDKVVNF</sequence>